<dbReference type="GO" id="GO:0016887">
    <property type="term" value="F:ATP hydrolysis activity"/>
    <property type="evidence" value="ECO:0007669"/>
    <property type="project" value="InterPro"/>
</dbReference>
<comment type="caution">
    <text evidence="2">The sequence shown here is derived from an EMBL/GenBank/DDBJ whole genome shotgun (WGS) entry which is preliminary data.</text>
</comment>
<organism evidence="2 3">
    <name type="scientific">Enhygromyxa salina</name>
    <dbReference type="NCBI Taxonomy" id="215803"/>
    <lineage>
        <taxon>Bacteria</taxon>
        <taxon>Pseudomonadati</taxon>
        <taxon>Myxococcota</taxon>
        <taxon>Polyangia</taxon>
        <taxon>Nannocystales</taxon>
        <taxon>Nannocystaceae</taxon>
        <taxon>Enhygromyxa</taxon>
    </lineage>
</organism>
<sequence>MTYCHNATLGRRDFYRQLCLALGLSPRATAAAVFHSVSSHVEELGRQRVHPVFLLDEAHLLQQQVLEHLHVLANYQWDQKPLMSMVLVGLPELWGQLSLRKNRSLWSRINCRLSIESPSVADTTEYVEHRLRRAGADKLLLGSDALTILHEATHGQLRDIDRIATNALRTAARRKQSMVDRELLEGVLERDQQPRCES</sequence>
<evidence type="ECO:0000313" key="2">
    <source>
        <dbReference type="EMBL" id="KIG11881.1"/>
    </source>
</evidence>
<gene>
    <name evidence="2" type="ORF">DB30_02328</name>
</gene>
<reference evidence="2 3" key="1">
    <citation type="submission" date="2014-12" db="EMBL/GenBank/DDBJ databases">
        <title>Genome assembly of Enhygromyxa salina DSM 15201.</title>
        <authorList>
            <person name="Sharma G."/>
            <person name="Subramanian S."/>
        </authorList>
    </citation>
    <scope>NUCLEOTIDE SEQUENCE [LARGE SCALE GENOMIC DNA]</scope>
    <source>
        <strain evidence="2 3">DSM 15201</strain>
    </source>
</reference>
<dbReference type="InterPro" id="IPR027417">
    <property type="entry name" value="P-loop_NTPase"/>
</dbReference>
<evidence type="ECO:0000259" key="1">
    <source>
        <dbReference type="Pfam" id="PF13401"/>
    </source>
</evidence>
<dbReference type="InterPro" id="IPR052026">
    <property type="entry name" value="ExeA_AAA_ATPase_DNA-bind"/>
</dbReference>
<evidence type="ECO:0000313" key="3">
    <source>
        <dbReference type="Proteomes" id="UP000031599"/>
    </source>
</evidence>
<accession>A0A0C2CKX5</accession>
<dbReference type="InterPro" id="IPR049945">
    <property type="entry name" value="AAA_22"/>
</dbReference>
<dbReference type="PANTHER" id="PTHR35894">
    <property type="entry name" value="GENERAL SECRETION PATHWAY PROTEIN A-RELATED"/>
    <property type="match status" value="1"/>
</dbReference>
<dbReference type="SUPFAM" id="SSF52540">
    <property type="entry name" value="P-loop containing nucleoside triphosphate hydrolases"/>
    <property type="match status" value="1"/>
</dbReference>
<dbReference type="Pfam" id="PF13401">
    <property type="entry name" value="AAA_22"/>
    <property type="match status" value="1"/>
</dbReference>
<name>A0A0C2CKX5_9BACT</name>
<dbReference type="Proteomes" id="UP000031599">
    <property type="component" value="Unassembled WGS sequence"/>
</dbReference>
<dbReference type="PANTHER" id="PTHR35894:SF1">
    <property type="entry name" value="PHOSPHORIBULOKINASE _ URIDINE KINASE FAMILY"/>
    <property type="match status" value="1"/>
</dbReference>
<feature type="domain" description="ORC1/DEAH AAA+ ATPase" evidence="1">
    <location>
        <begin position="3"/>
        <end position="97"/>
    </location>
</feature>
<protein>
    <submittedName>
        <fullName evidence="2">General secretion pathway protein A</fullName>
    </submittedName>
</protein>
<dbReference type="EMBL" id="JMCC02000168">
    <property type="protein sequence ID" value="KIG11881.1"/>
    <property type="molecule type" value="Genomic_DNA"/>
</dbReference>
<proteinExistence type="predicted"/>
<dbReference type="AlphaFoldDB" id="A0A0C2CKX5"/>